<name>A0A917YYI0_9ACTN</name>
<reference evidence="5" key="2">
    <citation type="submission" date="2020-09" db="EMBL/GenBank/DDBJ databases">
        <authorList>
            <person name="Sun Q."/>
            <person name="Zhou Y."/>
        </authorList>
    </citation>
    <scope>NUCLEOTIDE SEQUENCE</scope>
    <source>
        <strain evidence="5">CGMCC 4.7368</strain>
    </source>
</reference>
<dbReference type="Gene3D" id="3.20.20.370">
    <property type="entry name" value="Glycoside hydrolase/deacetylase"/>
    <property type="match status" value="1"/>
</dbReference>
<dbReference type="PANTHER" id="PTHR10587:SF133">
    <property type="entry name" value="CHITIN DEACETYLASE 1-RELATED"/>
    <property type="match status" value="1"/>
</dbReference>
<dbReference type="EMBL" id="BMNH01000008">
    <property type="protein sequence ID" value="GGO70307.1"/>
    <property type="molecule type" value="Genomic_DNA"/>
</dbReference>
<dbReference type="GO" id="GO:0046872">
    <property type="term" value="F:metal ion binding"/>
    <property type="evidence" value="ECO:0007669"/>
    <property type="project" value="UniProtKB-KW"/>
</dbReference>
<sequence length="485" mass="51311">MVAVSAAGCGLVPASPERDVLVPAEPTMIDFVEPAEVSGLSSRTLAPTGDEHVYVSYPHLKDTPRLNEALREEADRLVRDFREDTGDAGPDAATGSDRPELNVDWQLTAASARIIGVRLRAGRHLGDGWTYSTRTLWYDRQSRRTIGSPGLLSGKDAVGTLTGLVKNGLTDRGADVSLGRLATEDGVFDSLTFNRSGDLVVEFDDCQLGPCSLGRLAVAVPARQAEPLLSETGRAAQGSARERGRRPLEAAEVVPPSGTNPAPVPDAASSKAGTVDCAKVKCLALTFSDGPGPGTARLLDALREGDARATFFAVGANAAAEPGLLRRIRDEGHLVGNHSWSHRDLSKLPTSKIDDSLARTQETLTAAIGQTPKLARPPYGAVSEDLLDAARKMGLTLVGSDVDLSGRAGEGSEAITARAVENARNGAIILLRETHHASVEAISDILRQLRGKGYVFVTVPELYGFAGMEAGRLYPSDARSMGRQP</sequence>
<feature type="domain" description="NodB homology" evidence="4">
    <location>
        <begin position="281"/>
        <end position="457"/>
    </location>
</feature>
<dbReference type="Proteomes" id="UP000646523">
    <property type="component" value="Unassembled WGS sequence"/>
</dbReference>
<feature type="compositionally biased region" description="Basic and acidic residues" evidence="3">
    <location>
        <begin position="240"/>
        <end position="249"/>
    </location>
</feature>
<dbReference type="PROSITE" id="PS51677">
    <property type="entry name" value="NODB"/>
    <property type="match status" value="1"/>
</dbReference>
<keyword evidence="2" id="KW-0378">Hydrolase</keyword>
<organism evidence="5 6">
    <name type="scientific">Nonomuraea cavernae</name>
    <dbReference type="NCBI Taxonomy" id="2045107"/>
    <lineage>
        <taxon>Bacteria</taxon>
        <taxon>Bacillati</taxon>
        <taxon>Actinomycetota</taxon>
        <taxon>Actinomycetes</taxon>
        <taxon>Streptosporangiales</taxon>
        <taxon>Streptosporangiaceae</taxon>
        <taxon>Nonomuraea</taxon>
    </lineage>
</organism>
<proteinExistence type="predicted"/>
<dbReference type="GO" id="GO:0016810">
    <property type="term" value="F:hydrolase activity, acting on carbon-nitrogen (but not peptide) bonds"/>
    <property type="evidence" value="ECO:0007669"/>
    <property type="project" value="InterPro"/>
</dbReference>
<evidence type="ECO:0000313" key="6">
    <source>
        <dbReference type="Proteomes" id="UP000646523"/>
    </source>
</evidence>
<dbReference type="PANTHER" id="PTHR10587">
    <property type="entry name" value="GLYCOSYL TRANSFERASE-RELATED"/>
    <property type="match status" value="1"/>
</dbReference>
<reference evidence="5" key="1">
    <citation type="journal article" date="2014" name="Int. J. Syst. Evol. Microbiol.">
        <title>Complete genome sequence of Corynebacterium casei LMG S-19264T (=DSM 44701T), isolated from a smear-ripened cheese.</title>
        <authorList>
            <consortium name="US DOE Joint Genome Institute (JGI-PGF)"/>
            <person name="Walter F."/>
            <person name="Albersmeier A."/>
            <person name="Kalinowski J."/>
            <person name="Ruckert C."/>
        </authorList>
    </citation>
    <scope>NUCLEOTIDE SEQUENCE</scope>
    <source>
        <strain evidence="5">CGMCC 4.7368</strain>
    </source>
</reference>
<accession>A0A917YYI0</accession>
<dbReference type="GO" id="GO:0016020">
    <property type="term" value="C:membrane"/>
    <property type="evidence" value="ECO:0007669"/>
    <property type="project" value="TreeGrafter"/>
</dbReference>
<keyword evidence="6" id="KW-1185">Reference proteome</keyword>
<evidence type="ECO:0000259" key="4">
    <source>
        <dbReference type="PROSITE" id="PS51677"/>
    </source>
</evidence>
<comment type="caution">
    <text evidence="5">The sequence shown here is derived from an EMBL/GenBank/DDBJ whole genome shotgun (WGS) entry which is preliminary data.</text>
</comment>
<feature type="region of interest" description="Disordered" evidence="3">
    <location>
        <begin position="229"/>
        <end position="267"/>
    </location>
</feature>
<dbReference type="CDD" id="cd10917">
    <property type="entry name" value="CE4_NodB_like_6s_7s"/>
    <property type="match status" value="1"/>
</dbReference>
<evidence type="ECO:0000256" key="2">
    <source>
        <dbReference type="ARBA" id="ARBA00022801"/>
    </source>
</evidence>
<dbReference type="InterPro" id="IPR002509">
    <property type="entry name" value="NODB_dom"/>
</dbReference>
<evidence type="ECO:0000313" key="5">
    <source>
        <dbReference type="EMBL" id="GGO70307.1"/>
    </source>
</evidence>
<dbReference type="InterPro" id="IPR011330">
    <property type="entry name" value="Glyco_hydro/deAcase_b/a-brl"/>
</dbReference>
<gene>
    <name evidence="5" type="ORF">GCM10012289_33450</name>
</gene>
<keyword evidence="1" id="KW-0479">Metal-binding</keyword>
<dbReference type="GO" id="GO:0005975">
    <property type="term" value="P:carbohydrate metabolic process"/>
    <property type="evidence" value="ECO:0007669"/>
    <property type="project" value="InterPro"/>
</dbReference>
<dbReference type="Pfam" id="PF01522">
    <property type="entry name" value="Polysacc_deac_1"/>
    <property type="match status" value="1"/>
</dbReference>
<protein>
    <recommendedName>
        <fullName evidence="4">NodB homology domain-containing protein</fullName>
    </recommendedName>
</protein>
<dbReference type="InterPro" id="IPR050248">
    <property type="entry name" value="Polysacc_deacetylase_ArnD"/>
</dbReference>
<dbReference type="SUPFAM" id="SSF88713">
    <property type="entry name" value="Glycoside hydrolase/deacetylase"/>
    <property type="match status" value="1"/>
</dbReference>
<evidence type="ECO:0000256" key="1">
    <source>
        <dbReference type="ARBA" id="ARBA00022723"/>
    </source>
</evidence>
<evidence type="ECO:0000256" key="3">
    <source>
        <dbReference type="SAM" id="MobiDB-lite"/>
    </source>
</evidence>
<dbReference type="AlphaFoldDB" id="A0A917YYI0"/>